<keyword evidence="2" id="KW-1185">Reference proteome</keyword>
<dbReference type="AlphaFoldDB" id="A0A849BXJ5"/>
<proteinExistence type="predicted"/>
<gene>
    <name evidence="1" type="ORF">HLB23_02915</name>
</gene>
<accession>A0A849BXJ5</accession>
<evidence type="ECO:0000313" key="1">
    <source>
        <dbReference type="EMBL" id="NNH68835.1"/>
    </source>
</evidence>
<organism evidence="1 2">
    <name type="scientific">Nocardia uniformis</name>
    <dbReference type="NCBI Taxonomy" id="53432"/>
    <lineage>
        <taxon>Bacteria</taxon>
        <taxon>Bacillati</taxon>
        <taxon>Actinomycetota</taxon>
        <taxon>Actinomycetes</taxon>
        <taxon>Mycobacteriales</taxon>
        <taxon>Nocardiaceae</taxon>
        <taxon>Nocardia</taxon>
    </lineage>
</organism>
<name>A0A849BXJ5_9NOCA</name>
<protein>
    <submittedName>
        <fullName evidence="1">Uncharacterized protein</fullName>
    </submittedName>
</protein>
<evidence type="ECO:0000313" key="2">
    <source>
        <dbReference type="Proteomes" id="UP000586827"/>
    </source>
</evidence>
<comment type="caution">
    <text evidence="1">The sequence shown here is derived from an EMBL/GenBank/DDBJ whole genome shotgun (WGS) entry which is preliminary data.</text>
</comment>
<dbReference type="EMBL" id="JABELX010000001">
    <property type="protein sequence ID" value="NNH68835.1"/>
    <property type="molecule type" value="Genomic_DNA"/>
</dbReference>
<reference evidence="1 2" key="1">
    <citation type="submission" date="2020-05" db="EMBL/GenBank/DDBJ databases">
        <title>MicrobeNet Type strains.</title>
        <authorList>
            <person name="Nicholson A.C."/>
        </authorList>
    </citation>
    <scope>NUCLEOTIDE SEQUENCE [LARGE SCALE GENOMIC DNA]</scope>
    <source>
        <strain evidence="1 2">JCM 3224</strain>
    </source>
</reference>
<dbReference type="Proteomes" id="UP000586827">
    <property type="component" value="Unassembled WGS sequence"/>
</dbReference>
<sequence length="121" mass="13118">MADAGPISWEHLKSRQPTDADRAALRADLVERALAVKQHGWDDYRTAWSSGEVADVAYLLHDVALLEELEEHEGSVLTRFAGNLYGFNGARKDIAAGLVGTQEWLAAARAELAARSSGTGR</sequence>